<dbReference type="OrthoDB" id="2607309at2"/>
<name>A0A3A1V521_9BACL</name>
<dbReference type="Pfam" id="PF19903">
    <property type="entry name" value="DUF6376"/>
    <property type="match status" value="1"/>
</dbReference>
<accession>A0A3A1V521</accession>
<organism evidence="1 2">
    <name type="scientific">Paenibacillus nanensis</name>
    <dbReference type="NCBI Taxonomy" id="393251"/>
    <lineage>
        <taxon>Bacteria</taxon>
        <taxon>Bacillati</taxon>
        <taxon>Bacillota</taxon>
        <taxon>Bacilli</taxon>
        <taxon>Bacillales</taxon>
        <taxon>Paenibacillaceae</taxon>
        <taxon>Paenibacillus</taxon>
    </lineage>
</organism>
<dbReference type="InterPro" id="IPR045956">
    <property type="entry name" value="DUF6376"/>
</dbReference>
<evidence type="ECO:0000313" key="2">
    <source>
        <dbReference type="Proteomes" id="UP000266482"/>
    </source>
</evidence>
<gene>
    <name evidence="1" type="ORF">D3P08_09855</name>
</gene>
<dbReference type="Proteomes" id="UP000266482">
    <property type="component" value="Unassembled WGS sequence"/>
</dbReference>
<reference evidence="1 2" key="1">
    <citation type="submission" date="2018-09" db="EMBL/GenBank/DDBJ databases">
        <title>Paenibacillus aracenensis nov. sp. isolated from a cave in southern Spain.</title>
        <authorList>
            <person name="Jurado V."/>
            <person name="Gutierrez-Patricio S."/>
            <person name="Gonzalez-Pimentel J.L."/>
            <person name="Miller A.Z."/>
            <person name="Laiz L."/>
            <person name="Saiz-Jimenez C."/>
        </authorList>
    </citation>
    <scope>NUCLEOTIDE SEQUENCE [LARGE SCALE GENOMIC DNA]</scope>
    <source>
        <strain evidence="1 2">DSM 22867</strain>
    </source>
</reference>
<dbReference type="RefSeq" id="WP_119599453.1">
    <property type="nucleotide sequence ID" value="NZ_QXQA01000004.1"/>
</dbReference>
<keyword evidence="2" id="KW-1185">Reference proteome</keyword>
<comment type="caution">
    <text evidence="1">The sequence shown here is derived from an EMBL/GenBank/DDBJ whole genome shotgun (WGS) entry which is preliminary data.</text>
</comment>
<protein>
    <submittedName>
        <fullName evidence="1">Uncharacterized protein</fullName>
    </submittedName>
</protein>
<dbReference type="EMBL" id="QXQA01000004">
    <property type="protein sequence ID" value="RIX53713.1"/>
    <property type="molecule type" value="Genomic_DNA"/>
</dbReference>
<dbReference type="AlphaFoldDB" id="A0A3A1V521"/>
<sequence length="145" mass="15926">MKRLFVWLMAVTLMVAPGCGILEEVNQGVSFATETTEYMNSLTEFGQEMNGMAEQALTDLTAQANLVERLEQLKEQIVNYDALQVPDYAKDLHASIVSYNEQLQQGIDQALANIEAGKAAFESTGIPDTVSQINELLDQLNSLAP</sequence>
<evidence type="ECO:0000313" key="1">
    <source>
        <dbReference type="EMBL" id="RIX53713.1"/>
    </source>
</evidence>
<proteinExistence type="predicted"/>